<feature type="compositionally biased region" description="Basic and acidic residues" evidence="1">
    <location>
        <begin position="461"/>
        <end position="471"/>
    </location>
</feature>
<reference evidence="2" key="1">
    <citation type="submission" date="2021-02" db="EMBL/GenBank/DDBJ databases">
        <authorList>
            <person name="Nowell W R."/>
        </authorList>
    </citation>
    <scope>NUCLEOTIDE SEQUENCE</scope>
</reference>
<evidence type="ECO:0000313" key="3">
    <source>
        <dbReference type="EMBL" id="CAF3605664.1"/>
    </source>
</evidence>
<name>A0A815C5T7_9BILA</name>
<feature type="compositionally biased region" description="Basic residues" evidence="1">
    <location>
        <begin position="472"/>
        <end position="513"/>
    </location>
</feature>
<feature type="region of interest" description="Disordered" evidence="1">
    <location>
        <begin position="383"/>
        <end position="418"/>
    </location>
</feature>
<gene>
    <name evidence="3" type="ORF">OTI717_LOCUS7035</name>
    <name evidence="2" type="ORF">RFH988_LOCUS28608</name>
</gene>
<proteinExistence type="predicted"/>
<accession>A0A815C5T7</accession>
<feature type="compositionally biased region" description="Basic and acidic residues" evidence="1">
    <location>
        <begin position="514"/>
        <end position="536"/>
    </location>
</feature>
<evidence type="ECO:0000313" key="4">
    <source>
        <dbReference type="Proteomes" id="UP000663882"/>
    </source>
</evidence>
<dbReference type="AlphaFoldDB" id="A0A815C5T7"/>
<evidence type="ECO:0000313" key="2">
    <source>
        <dbReference type="EMBL" id="CAF1279240.1"/>
    </source>
</evidence>
<feature type="compositionally biased region" description="Basic residues" evidence="1">
    <location>
        <begin position="1"/>
        <end position="14"/>
    </location>
</feature>
<dbReference type="InterPro" id="IPR029044">
    <property type="entry name" value="Nucleotide-diphossugar_trans"/>
</dbReference>
<organism evidence="2 4">
    <name type="scientific">Rotaria sordida</name>
    <dbReference type="NCBI Taxonomy" id="392033"/>
    <lineage>
        <taxon>Eukaryota</taxon>
        <taxon>Metazoa</taxon>
        <taxon>Spiralia</taxon>
        <taxon>Gnathifera</taxon>
        <taxon>Rotifera</taxon>
        <taxon>Eurotatoria</taxon>
        <taxon>Bdelloidea</taxon>
        <taxon>Philodinida</taxon>
        <taxon>Philodinidae</taxon>
        <taxon>Rotaria</taxon>
    </lineage>
</organism>
<feature type="region of interest" description="Disordered" evidence="1">
    <location>
        <begin position="461"/>
        <end position="539"/>
    </location>
</feature>
<evidence type="ECO:0000256" key="1">
    <source>
        <dbReference type="SAM" id="MobiDB-lite"/>
    </source>
</evidence>
<comment type="caution">
    <text evidence="2">The sequence shown here is derived from an EMBL/GenBank/DDBJ whole genome shotgun (WGS) entry which is preliminary data.</text>
</comment>
<feature type="region of interest" description="Disordered" evidence="1">
    <location>
        <begin position="1"/>
        <end position="31"/>
    </location>
</feature>
<dbReference type="OrthoDB" id="2151435at2759"/>
<sequence>MGHHPSKHHDRRKSTNLQPWSSTTTTSQPSNSVRKYDLSNFAVITIVFNPIQYKTRYDHYQKFEAHMSHSGVNLFTVECIFESTTRFGLPRQNFEVTRAGERRHIQLIAPSIVWMKENLINIAIQRLPPNIEYVAWIDADIEFERLDWPHLTIAELQRYPIVQLFELSYFLGPSGKKDILRRDYSFGYSIRNKKLIDPKRYNEWYPHPGYAWAMRRSAFNSMGGLLDFCIIGSADLHFAFALLHRIEETLRPGLHQDYKKLAMMWGDRVAQVAKNGENVGYVSTNVWHYWHGERNDRNYVDRWLIIEKYQYSPQNDLQKNDDTGLLRLADKSHLGYPEMLARMEALERDIVAYFKSRNEDDTTRRIPVQPPFAIKKQPFVATKTQTHRGGVIKSTKFPSSYSRGGTRPHIWSSGPAGTHVDDDDSYLHHCTCPGHHHHPDNHDCPCSPHHMDDQHCWNPSEHEHHHHDDDHHHHHDDHHHHHDDHHHHHDDHHHDDHHHHHDDHHHDDHHHHHHTDDHFGGGHSSHEHQHHGDWSHGDNSGHNYDSSFGGGGFEYHSGGGFDNTNYGGPGSFY</sequence>
<protein>
    <submittedName>
        <fullName evidence="2">Uncharacterized protein</fullName>
    </submittedName>
</protein>
<dbReference type="Proteomes" id="UP000663882">
    <property type="component" value="Unassembled WGS sequence"/>
</dbReference>
<dbReference type="EMBL" id="CAJOAX010000514">
    <property type="protein sequence ID" value="CAF3605664.1"/>
    <property type="molecule type" value="Genomic_DNA"/>
</dbReference>
<dbReference type="EMBL" id="CAJNOO010002564">
    <property type="protein sequence ID" value="CAF1279240.1"/>
    <property type="molecule type" value="Genomic_DNA"/>
</dbReference>
<dbReference type="Proteomes" id="UP000663823">
    <property type="component" value="Unassembled WGS sequence"/>
</dbReference>
<dbReference type="SUPFAM" id="SSF53448">
    <property type="entry name" value="Nucleotide-diphospho-sugar transferases"/>
    <property type="match status" value="1"/>
</dbReference>